<gene>
    <name evidence="2" type="ORF">BDN70DRAFT_936015</name>
</gene>
<organism evidence="2 3">
    <name type="scientific">Pholiota conissans</name>
    <dbReference type="NCBI Taxonomy" id="109636"/>
    <lineage>
        <taxon>Eukaryota</taxon>
        <taxon>Fungi</taxon>
        <taxon>Dikarya</taxon>
        <taxon>Basidiomycota</taxon>
        <taxon>Agaricomycotina</taxon>
        <taxon>Agaricomycetes</taxon>
        <taxon>Agaricomycetidae</taxon>
        <taxon>Agaricales</taxon>
        <taxon>Agaricineae</taxon>
        <taxon>Strophariaceae</taxon>
        <taxon>Pholiota</taxon>
    </lineage>
</organism>
<reference evidence="2" key="1">
    <citation type="submission" date="2020-11" db="EMBL/GenBank/DDBJ databases">
        <authorList>
            <consortium name="DOE Joint Genome Institute"/>
            <person name="Ahrendt S."/>
            <person name="Riley R."/>
            <person name="Andreopoulos W."/>
            <person name="Labutti K."/>
            <person name="Pangilinan J."/>
            <person name="Ruiz-Duenas F.J."/>
            <person name="Barrasa J.M."/>
            <person name="Sanchez-Garcia M."/>
            <person name="Camarero S."/>
            <person name="Miyauchi S."/>
            <person name="Serrano A."/>
            <person name="Linde D."/>
            <person name="Babiker R."/>
            <person name="Drula E."/>
            <person name="Ayuso-Fernandez I."/>
            <person name="Pacheco R."/>
            <person name="Padilla G."/>
            <person name="Ferreira P."/>
            <person name="Barriuso J."/>
            <person name="Kellner H."/>
            <person name="Castanera R."/>
            <person name="Alfaro M."/>
            <person name="Ramirez L."/>
            <person name="Pisabarro A.G."/>
            <person name="Kuo A."/>
            <person name="Tritt A."/>
            <person name="Lipzen A."/>
            <person name="He G."/>
            <person name="Yan M."/>
            <person name="Ng V."/>
            <person name="Cullen D."/>
            <person name="Martin F."/>
            <person name="Rosso M.-N."/>
            <person name="Henrissat B."/>
            <person name="Hibbett D."/>
            <person name="Martinez A.T."/>
            <person name="Grigoriev I.V."/>
        </authorList>
    </citation>
    <scope>NUCLEOTIDE SEQUENCE</scope>
    <source>
        <strain evidence="2">CIRM-BRFM 674</strain>
    </source>
</reference>
<keyword evidence="3" id="KW-1185">Reference proteome</keyword>
<sequence>MGEFSPQEPADVLFAEKAWLQGALLAAVAYGIEFTLFVMCFYLLLRQHQLSSQESNTLFYASNAQFTQLAFVDNRNIPGGPNTYEEVMFSIPIDELGNVCAIMTTWLADALIVWRCQVIFSSSRFPIWAIMLFPYLLWLGSFVMGVLFLIQVSAASPWTTSTINWTIPFFSLSLSLNIILTTVIVVRLMLHRRQIGGIMEDSHGKHYTSIAAMVIESASIFSVFSLLFLVPFVLNNAINQIFFQALSIVQINAMLLIIFRVAQGKGWTRNTAMQITTDRHAVSGVMQFAPGPDSTTALGSAVSSDTKGRSLGSSNPRLGLEEDVEKAIVTLE</sequence>
<comment type="caution">
    <text evidence="2">The sequence shown here is derived from an EMBL/GenBank/DDBJ whole genome shotgun (WGS) entry which is preliminary data.</text>
</comment>
<dbReference type="OrthoDB" id="3267806at2759"/>
<dbReference type="Proteomes" id="UP000807469">
    <property type="component" value="Unassembled WGS sequence"/>
</dbReference>
<proteinExistence type="predicted"/>
<name>A0A9P5YUB7_9AGAR</name>
<evidence type="ECO:0000313" key="2">
    <source>
        <dbReference type="EMBL" id="KAF9475286.1"/>
    </source>
</evidence>
<evidence type="ECO:0000256" key="1">
    <source>
        <dbReference type="SAM" id="Phobius"/>
    </source>
</evidence>
<dbReference type="AlphaFoldDB" id="A0A9P5YUB7"/>
<feature type="transmembrane region" description="Helical" evidence="1">
    <location>
        <begin position="240"/>
        <end position="259"/>
    </location>
</feature>
<feature type="transmembrane region" description="Helical" evidence="1">
    <location>
        <begin position="125"/>
        <end position="150"/>
    </location>
</feature>
<keyword evidence="1" id="KW-1133">Transmembrane helix</keyword>
<accession>A0A9P5YUB7</accession>
<evidence type="ECO:0000313" key="3">
    <source>
        <dbReference type="Proteomes" id="UP000807469"/>
    </source>
</evidence>
<protein>
    <submittedName>
        <fullName evidence="2">Uncharacterized protein</fullName>
    </submittedName>
</protein>
<keyword evidence="1" id="KW-0812">Transmembrane</keyword>
<dbReference type="EMBL" id="MU155339">
    <property type="protein sequence ID" value="KAF9475286.1"/>
    <property type="molecule type" value="Genomic_DNA"/>
</dbReference>
<feature type="transmembrane region" description="Helical" evidence="1">
    <location>
        <begin position="170"/>
        <end position="190"/>
    </location>
</feature>
<keyword evidence="1" id="KW-0472">Membrane</keyword>
<feature type="transmembrane region" description="Helical" evidence="1">
    <location>
        <begin position="210"/>
        <end position="234"/>
    </location>
</feature>
<feature type="transmembrane region" description="Helical" evidence="1">
    <location>
        <begin position="20"/>
        <end position="45"/>
    </location>
</feature>